<protein>
    <submittedName>
        <fullName evidence="2">Uncharacterized protein</fullName>
    </submittedName>
</protein>
<keyword evidence="1" id="KW-0812">Transmembrane</keyword>
<comment type="caution">
    <text evidence="2">The sequence shown here is derived from an EMBL/GenBank/DDBJ whole genome shotgun (WGS) entry which is preliminary data.</text>
</comment>
<evidence type="ECO:0000313" key="2">
    <source>
        <dbReference type="EMBL" id="PIU47069.1"/>
    </source>
</evidence>
<keyword evidence="1" id="KW-1133">Transmembrane helix</keyword>
<feature type="transmembrane region" description="Helical" evidence="1">
    <location>
        <begin position="36"/>
        <end position="56"/>
    </location>
</feature>
<accession>A0A2M6Z3T1</accession>
<keyword evidence="1" id="KW-0472">Membrane</keyword>
<dbReference type="Proteomes" id="UP000228777">
    <property type="component" value="Unassembled WGS sequence"/>
</dbReference>
<sequence>MYFSILLAGFLGGVVRGLVGFIKHQFSYKNVPFKLPYFLGMAFLSGLIGLVAAVAVREIGFTYQGFFTPGLSFIIGYAGGDFIENIFKIIIKKSSLYPVENTKEK</sequence>
<dbReference type="AlphaFoldDB" id="A0A2M6Z3T1"/>
<reference evidence="3" key="1">
    <citation type="submission" date="2017-09" db="EMBL/GenBank/DDBJ databases">
        <title>Depth-based differentiation of microbial function through sediment-hosted aquifers and enrichment of novel symbionts in the deep terrestrial subsurface.</title>
        <authorList>
            <person name="Probst A.J."/>
            <person name="Ladd B."/>
            <person name="Jarett J.K."/>
            <person name="Geller-Mcgrath D.E."/>
            <person name="Sieber C.M.K."/>
            <person name="Emerson J.B."/>
            <person name="Anantharaman K."/>
            <person name="Thomas B.C."/>
            <person name="Malmstrom R."/>
            <person name="Stieglmeier M."/>
            <person name="Klingl A."/>
            <person name="Woyke T."/>
            <person name="Ryan C.M."/>
            <person name="Banfield J.F."/>
        </authorList>
    </citation>
    <scope>NUCLEOTIDE SEQUENCE [LARGE SCALE GENOMIC DNA]</scope>
</reference>
<proteinExistence type="predicted"/>
<evidence type="ECO:0000313" key="3">
    <source>
        <dbReference type="Proteomes" id="UP000228777"/>
    </source>
</evidence>
<organism evidence="2 3">
    <name type="scientific">bacterium (Candidatus Gribaldobacteria) CG07_land_8_20_14_0_80_33_18</name>
    <dbReference type="NCBI Taxonomy" id="2014272"/>
    <lineage>
        <taxon>Bacteria</taxon>
        <taxon>Candidatus Gribaldobacteria</taxon>
    </lineage>
</organism>
<evidence type="ECO:0000256" key="1">
    <source>
        <dbReference type="SAM" id="Phobius"/>
    </source>
</evidence>
<dbReference type="EMBL" id="PEWP01000017">
    <property type="protein sequence ID" value="PIU47069.1"/>
    <property type="molecule type" value="Genomic_DNA"/>
</dbReference>
<gene>
    <name evidence="2" type="ORF">COS93_00895</name>
</gene>
<name>A0A2M6Z3T1_9BACT</name>